<protein>
    <submittedName>
        <fullName evidence="1">Uncharacterized protein</fullName>
    </submittedName>
</protein>
<evidence type="ECO:0000313" key="2">
    <source>
        <dbReference type="Proteomes" id="UP001615411"/>
    </source>
</evidence>
<dbReference type="EMBL" id="JBIUGF010000002">
    <property type="protein sequence ID" value="MFJ1336806.1"/>
    <property type="molecule type" value="Genomic_DNA"/>
</dbReference>
<reference evidence="1" key="1">
    <citation type="submission" date="2024-10" db="EMBL/GenBank/DDBJ databases">
        <title>Aeromonas and Pseudomonas from the Cagarras Archipelago, Rio de Janeiro, Brazil.</title>
        <authorList>
            <person name="Canellas A.L.B."/>
            <person name="Laport M.S."/>
        </authorList>
    </citation>
    <scope>NUCLEOTIDE SEQUENCE</scope>
    <source>
        <strain evidence="1">ACP-7</strain>
    </source>
</reference>
<evidence type="ECO:0000313" key="1">
    <source>
        <dbReference type="EMBL" id="MFJ1336806.1"/>
    </source>
</evidence>
<organism evidence="1 2">
    <name type="scientific">Pseudomonas caricapapayae</name>
    <dbReference type="NCBI Taxonomy" id="46678"/>
    <lineage>
        <taxon>Bacteria</taxon>
        <taxon>Pseudomonadati</taxon>
        <taxon>Pseudomonadota</taxon>
        <taxon>Gammaproteobacteria</taxon>
        <taxon>Pseudomonadales</taxon>
        <taxon>Pseudomonadaceae</taxon>
        <taxon>Pseudomonas</taxon>
    </lineage>
</organism>
<proteinExistence type="predicted"/>
<comment type="caution">
    <text evidence="1">The sequence shown here is derived from an EMBL/GenBank/DDBJ whole genome shotgun (WGS) entry which is preliminary data.</text>
</comment>
<accession>A0ACC7LP05</accession>
<name>A0ACC7LP05_9PSED</name>
<keyword evidence="2" id="KW-1185">Reference proteome</keyword>
<gene>
    <name evidence="1" type="ORF">ACIKP7_01540</name>
</gene>
<sequence>MPTENRSSNTELNKIVTEALVAMVSAVTGTRPPVDTPLPDFIQAPIDRAVERIAVLLPPTSDGFSTEQMSVQGADGYRNGIKAAAELVEAYPELAQAIRDLPLPQ</sequence>
<dbReference type="Proteomes" id="UP001615411">
    <property type="component" value="Unassembled WGS sequence"/>
</dbReference>